<feature type="region of interest" description="Disordered" evidence="3">
    <location>
        <begin position="30"/>
        <end position="56"/>
    </location>
</feature>
<name>A0A086ZH82_9BIFI</name>
<evidence type="ECO:0000313" key="6">
    <source>
        <dbReference type="Proteomes" id="UP000029096"/>
    </source>
</evidence>
<comment type="similarity">
    <text evidence="1">Belongs to the UPF0423 family.</text>
</comment>
<accession>A0A086ZH82</accession>
<organism evidence="5 6">
    <name type="scientific">Bifidobacterium bohemicum DSM 22767</name>
    <dbReference type="NCBI Taxonomy" id="1437606"/>
    <lineage>
        <taxon>Bacteria</taxon>
        <taxon>Bacillati</taxon>
        <taxon>Actinomycetota</taxon>
        <taxon>Actinomycetes</taxon>
        <taxon>Bifidobacteriales</taxon>
        <taxon>Bifidobacteriaceae</taxon>
        <taxon>Bifidobacterium</taxon>
    </lineage>
</organism>
<dbReference type="eggNOG" id="COG3470">
    <property type="taxonomic scope" value="Bacteria"/>
</dbReference>
<feature type="signal peptide" evidence="4">
    <location>
        <begin position="1"/>
        <end position="21"/>
    </location>
</feature>
<proteinExistence type="inferred from homology"/>
<dbReference type="STRING" id="1437606.BBOH_0686"/>
<dbReference type="OrthoDB" id="1495621at2"/>
<protein>
    <submittedName>
        <fullName evidence="5">Fe2+ transport protein</fullName>
    </submittedName>
</protein>
<dbReference type="AlphaFoldDB" id="A0A086ZH82"/>
<reference evidence="5 6" key="1">
    <citation type="submission" date="2014-03" db="EMBL/GenBank/DDBJ databases">
        <title>Genomics of Bifidobacteria.</title>
        <authorList>
            <person name="Ventura M."/>
            <person name="Milani C."/>
            <person name="Lugli G.A."/>
        </authorList>
    </citation>
    <scope>NUCLEOTIDE SEQUENCE [LARGE SCALE GENOMIC DNA]</scope>
    <source>
        <strain evidence="5 6">DSM 22767</strain>
    </source>
</reference>
<keyword evidence="6" id="KW-1185">Reference proteome</keyword>
<gene>
    <name evidence="5" type="ORF">BBOH_0686</name>
</gene>
<dbReference type="Gene3D" id="2.60.40.2480">
    <property type="entry name" value="Periplasmic metal-binding protein Tp34-type"/>
    <property type="match status" value="1"/>
</dbReference>
<dbReference type="Pfam" id="PF10634">
    <property type="entry name" value="Iron_transport"/>
    <property type="match status" value="1"/>
</dbReference>
<dbReference type="PROSITE" id="PS51257">
    <property type="entry name" value="PROKAR_LIPOPROTEIN"/>
    <property type="match status" value="1"/>
</dbReference>
<keyword evidence="2 4" id="KW-0732">Signal</keyword>
<sequence length="216" mass="23692">MAIIHRRITALLAAVAAGALAFSLGACGSNGADKSDPKSDASNSKSADKKDDNRKNANGAKFEEIPIGHDQQIFPLNIATVYFQPVDMYPAGMGLSAAESNLHLEADIHALKDNNLGYGTGDFIPKLTVKYQIEDKNDPNNKQDGTFMEMNADDGPHYGANIKLDKAGQYKLTYTIYSPETNGWTLHVDPDTGVKGRFWTKPIVATFDWNYVVHQW</sequence>
<feature type="compositionally biased region" description="Basic and acidic residues" evidence="3">
    <location>
        <begin position="46"/>
        <end position="56"/>
    </location>
</feature>
<evidence type="ECO:0000256" key="2">
    <source>
        <dbReference type="ARBA" id="ARBA00022729"/>
    </source>
</evidence>
<evidence type="ECO:0000256" key="3">
    <source>
        <dbReference type="SAM" id="MobiDB-lite"/>
    </source>
</evidence>
<dbReference type="Proteomes" id="UP000029096">
    <property type="component" value="Unassembled WGS sequence"/>
</dbReference>
<dbReference type="EMBL" id="JGYP01000002">
    <property type="protein sequence ID" value="KFI45882.1"/>
    <property type="molecule type" value="Genomic_DNA"/>
</dbReference>
<evidence type="ECO:0000313" key="5">
    <source>
        <dbReference type="EMBL" id="KFI45882.1"/>
    </source>
</evidence>
<dbReference type="InterPro" id="IPR038482">
    <property type="entry name" value="Tp34-type_sf"/>
</dbReference>
<feature type="chain" id="PRO_5038806259" evidence="4">
    <location>
        <begin position="22"/>
        <end position="216"/>
    </location>
</feature>
<evidence type="ECO:0000256" key="4">
    <source>
        <dbReference type="SAM" id="SignalP"/>
    </source>
</evidence>
<dbReference type="InterPro" id="IPR018470">
    <property type="entry name" value="Metal-bd_Tp34-typ"/>
</dbReference>
<evidence type="ECO:0000256" key="1">
    <source>
        <dbReference type="ARBA" id="ARBA00010013"/>
    </source>
</evidence>
<comment type="caution">
    <text evidence="5">The sequence shown here is derived from an EMBL/GenBank/DDBJ whole genome shotgun (WGS) entry which is preliminary data.</text>
</comment>